<dbReference type="InterPro" id="IPR018540">
    <property type="entry name" value="Spo0E-like"/>
</dbReference>
<geneLocation type="plasmid" evidence="1 2">
    <name>unnamed1</name>
</geneLocation>
<dbReference type="KEGG" id="pson:JI735_34475"/>
<dbReference type="Gene3D" id="4.10.280.10">
    <property type="entry name" value="Helix-loop-helix DNA-binding domain"/>
    <property type="match status" value="1"/>
</dbReference>
<dbReference type="EMBL" id="CP068596">
    <property type="protein sequence ID" value="QQZ64543.1"/>
    <property type="molecule type" value="Genomic_DNA"/>
</dbReference>
<sequence>MGKKSMPMQLQIERARKRLHALTEKHRNFLHPAVIKQSMVLDELINQYNRIGEQQIKKPIG</sequence>
<evidence type="ECO:0000313" key="2">
    <source>
        <dbReference type="Proteomes" id="UP000595841"/>
    </source>
</evidence>
<dbReference type="Proteomes" id="UP000595841">
    <property type="component" value="Plasmid unnamed1"/>
</dbReference>
<evidence type="ECO:0000313" key="1">
    <source>
        <dbReference type="EMBL" id="QQZ64543.1"/>
    </source>
</evidence>
<dbReference type="SUPFAM" id="SSF140500">
    <property type="entry name" value="BAS1536-like"/>
    <property type="match status" value="1"/>
</dbReference>
<name>A0A974SFE8_9BACL</name>
<protein>
    <submittedName>
        <fullName evidence="1">Aspartyl-phosphate phosphatase Spo0E family protein</fullName>
    </submittedName>
</protein>
<dbReference type="InterPro" id="IPR036638">
    <property type="entry name" value="HLH_DNA-bd_sf"/>
</dbReference>
<dbReference type="Pfam" id="PF09388">
    <property type="entry name" value="SpoOE-like"/>
    <property type="match status" value="1"/>
</dbReference>
<organism evidence="1 2">
    <name type="scientific">Paenibacillus sonchi</name>
    <dbReference type="NCBI Taxonomy" id="373687"/>
    <lineage>
        <taxon>Bacteria</taxon>
        <taxon>Bacillati</taxon>
        <taxon>Bacillota</taxon>
        <taxon>Bacilli</taxon>
        <taxon>Bacillales</taxon>
        <taxon>Paenibacillaceae</taxon>
        <taxon>Paenibacillus</taxon>
        <taxon>Paenibacillus sonchi group</taxon>
    </lineage>
</organism>
<dbReference type="AlphaFoldDB" id="A0A974SFE8"/>
<dbReference type="GO" id="GO:0043937">
    <property type="term" value="P:regulation of sporulation"/>
    <property type="evidence" value="ECO:0007669"/>
    <property type="project" value="InterPro"/>
</dbReference>
<dbReference type="RefSeq" id="WP_039832841.1">
    <property type="nucleotide sequence ID" value="NZ_CP068596.1"/>
</dbReference>
<keyword evidence="2" id="KW-1185">Reference proteome</keyword>
<keyword evidence="1" id="KW-0614">Plasmid</keyword>
<dbReference type="InterPro" id="IPR037208">
    <property type="entry name" value="Spo0E-like_sf"/>
</dbReference>
<reference evidence="1 2" key="1">
    <citation type="submission" date="2021-01" db="EMBL/GenBank/DDBJ databases">
        <title>Whole genome sequence of Paenibacillus sonchi LMG 24727 for comparative genomics.</title>
        <authorList>
            <person name="Lee G."/>
            <person name="Kim M.-J."/>
            <person name="Lim K."/>
            <person name="Shin J.-H."/>
        </authorList>
    </citation>
    <scope>NUCLEOTIDE SEQUENCE [LARGE SCALE GENOMIC DNA]</scope>
    <source>
        <strain evidence="1 2">LMG 24727</strain>
        <plasmid evidence="1 2">unnamed1</plasmid>
    </source>
</reference>
<gene>
    <name evidence="1" type="ORF">JI735_34475</name>
</gene>
<dbReference type="GO" id="GO:0046983">
    <property type="term" value="F:protein dimerization activity"/>
    <property type="evidence" value="ECO:0007669"/>
    <property type="project" value="InterPro"/>
</dbReference>
<proteinExistence type="predicted"/>
<accession>A0A974SFE8</accession>